<sequence>MSWLEALPSFALAALLLIAPGTLLGLVLRLRGLLLCAAVVPLSVAGFSASAVVFGMVGIPWNPLTVAAAFLAVALLLWFVMLPSRRRAAGLWTGTVPWRERVSTTTVGLWCGAAVGIALVTQRLYLILQVPDAISQTYDANFHYNAVRFIEDTGTASSLKLGGLGVTAPSFYPAAWHDTAAFLTQAGHLPIFLTANAMTLLVGGAVWVLGCLYFTTRVLGSRPVVAVSAGLLASSFPSFPYLLSFYGNLFPNAMSIAFLPLWLGLLTDALRLSREPYLRSPLALWITILAVTGAMGLAHPSTVVLGLALLWIMLVTVWWRLLRSSRPWWRKLLGGVGLVVMLLVLQQIWFAARASQDSSTWKPHAPETQALGEALATVYPGAPHAPWALIVLVLLGAAAMLRHTSRWVVVAWAFVVWLYVLVASSRDVPFRYDWTGVWYNDANRLVALIPVVALPLAVAGAVAVLRWIASHLRRFTAHLVQREGTTAPVRRLAERTQPLLHARTTAVVGGVIAVVLGWQLVQTQPMTDMVNYGKTLYAGGGSHPYALLSPEETQLLEELPDYVPEGDVVFGNPLTGASQAYAISDVPVLFPHNGLVADREASVIAHHLDELTTDPEVCPALAKHHVTYVLDFGTRQVNPFAYFDTAGYDDLSPAKGFELVAQTGPEAKLYKITGCDH</sequence>
<organism evidence="2 3">
    <name type="scientific">Kocuria varians</name>
    <name type="common">Micrococcus varians</name>
    <dbReference type="NCBI Taxonomy" id="1272"/>
    <lineage>
        <taxon>Bacteria</taxon>
        <taxon>Bacillati</taxon>
        <taxon>Actinomycetota</taxon>
        <taxon>Actinomycetes</taxon>
        <taxon>Micrococcales</taxon>
        <taxon>Micrococcaceae</taxon>
        <taxon>Kocuria</taxon>
    </lineage>
</organism>
<dbReference type="Proteomes" id="UP000315730">
    <property type="component" value="Unassembled WGS sequence"/>
</dbReference>
<keyword evidence="1" id="KW-1133">Transmembrane helix</keyword>
<feature type="transmembrane region" description="Helical" evidence="1">
    <location>
        <begin position="224"/>
        <end position="243"/>
    </location>
</feature>
<dbReference type="InterPro" id="IPR046671">
    <property type="entry name" value="DUF6541"/>
</dbReference>
<feature type="transmembrane region" description="Helical" evidence="1">
    <location>
        <begin position="6"/>
        <end position="26"/>
    </location>
</feature>
<accession>A0A4Y4D995</accession>
<evidence type="ECO:0000256" key="1">
    <source>
        <dbReference type="SAM" id="Phobius"/>
    </source>
</evidence>
<keyword evidence="1" id="KW-0812">Transmembrane</keyword>
<proteinExistence type="predicted"/>
<evidence type="ECO:0000313" key="3">
    <source>
        <dbReference type="Proteomes" id="UP000315730"/>
    </source>
</evidence>
<gene>
    <name evidence="2" type="ORF">KVA01_14850</name>
</gene>
<reference evidence="2 3" key="1">
    <citation type="submission" date="2019-06" db="EMBL/GenBank/DDBJ databases">
        <title>Whole genome shotgun sequence of Kocuria varians NBRC 15358.</title>
        <authorList>
            <person name="Hosoyama A."/>
            <person name="Uohara A."/>
            <person name="Ohji S."/>
            <person name="Ichikawa N."/>
        </authorList>
    </citation>
    <scope>NUCLEOTIDE SEQUENCE [LARGE SCALE GENOMIC DNA]</scope>
    <source>
        <strain evidence="2 3">NBRC 15358</strain>
    </source>
</reference>
<dbReference type="RefSeq" id="WP_141269543.1">
    <property type="nucleotide sequence ID" value="NZ_BJNW01000012.1"/>
</dbReference>
<evidence type="ECO:0000313" key="2">
    <source>
        <dbReference type="EMBL" id="GEC99330.1"/>
    </source>
</evidence>
<feature type="transmembrane region" description="Helical" evidence="1">
    <location>
        <begin position="445"/>
        <end position="469"/>
    </location>
</feature>
<comment type="caution">
    <text evidence="2">The sequence shown here is derived from an EMBL/GenBank/DDBJ whole genome shotgun (WGS) entry which is preliminary data.</text>
</comment>
<feature type="transmembrane region" description="Helical" evidence="1">
    <location>
        <begin position="384"/>
        <end position="401"/>
    </location>
</feature>
<dbReference type="STRING" id="1272.GCA_900014985_01118"/>
<feature type="transmembrane region" description="Helical" evidence="1">
    <location>
        <begin position="249"/>
        <end position="270"/>
    </location>
</feature>
<protein>
    <submittedName>
        <fullName evidence="2">Uncharacterized protein</fullName>
    </submittedName>
</protein>
<feature type="transmembrane region" description="Helical" evidence="1">
    <location>
        <begin position="500"/>
        <end position="521"/>
    </location>
</feature>
<keyword evidence="1" id="KW-0472">Membrane</keyword>
<feature type="transmembrane region" description="Helical" evidence="1">
    <location>
        <begin position="102"/>
        <end position="121"/>
    </location>
</feature>
<dbReference type="EMBL" id="BJNW01000012">
    <property type="protein sequence ID" value="GEC99330.1"/>
    <property type="molecule type" value="Genomic_DNA"/>
</dbReference>
<feature type="transmembrane region" description="Helical" evidence="1">
    <location>
        <begin position="282"/>
        <end position="298"/>
    </location>
</feature>
<dbReference type="OrthoDB" id="3169698at2"/>
<feature type="transmembrane region" description="Helical" evidence="1">
    <location>
        <begin position="333"/>
        <end position="352"/>
    </location>
</feature>
<name>A0A4Y4D995_KOCVA</name>
<feature type="transmembrane region" description="Helical" evidence="1">
    <location>
        <begin position="304"/>
        <end position="321"/>
    </location>
</feature>
<feature type="transmembrane region" description="Helical" evidence="1">
    <location>
        <begin position="33"/>
        <end position="57"/>
    </location>
</feature>
<feature type="transmembrane region" description="Helical" evidence="1">
    <location>
        <begin position="408"/>
        <end position="425"/>
    </location>
</feature>
<feature type="transmembrane region" description="Helical" evidence="1">
    <location>
        <begin position="191"/>
        <end position="212"/>
    </location>
</feature>
<feature type="transmembrane region" description="Helical" evidence="1">
    <location>
        <begin position="63"/>
        <end position="82"/>
    </location>
</feature>
<dbReference type="AlphaFoldDB" id="A0A4Y4D995"/>
<keyword evidence="3" id="KW-1185">Reference proteome</keyword>
<dbReference type="Pfam" id="PF20176">
    <property type="entry name" value="DUF6541"/>
    <property type="match status" value="1"/>
</dbReference>